<evidence type="ECO:0000313" key="2">
    <source>
        <dbReference type="Proteomes" id="UP000814140"/>
    </source>
</evidence>
<keyword evidence="2" id="KW-1185">Reference proteome</keyword>
<proteinExistence type="predicted"/>
<accession>A0ACB8TFV3</accession>
<comment type="caution">
    <text evidence="1">The sequence shown here is derived from an EMBL/GenBank/DDBJ whole genome shotgun (WGS) entry which is preliminary data.</text>
</comment>
<name>A0ACB8TFV3_9AGAM</name>
<reference evidence="1" key="1">
    <citation type="submission" date="2021-03" db="EMBL/GenBank/DDBJ databases">
        <authorList>
            <consortium name="DOE Joint Genome Institute"/>
            <person name="Ahrendt S."/>
            <person name="Looney B.P."/>
            <person name="Miyauchi S."/>
            <person name="Morin E."/>
            <person name="Drula E."/>
            <person name="Courty P.E."/>
            <person name="Chicoki N."/>
            <person name="Fauchery L."/>
            <person name="Kohler A."/>
            <person name="Kuo A."/>
            <person name="Labutti K."/>
            <person name="Pangilinan J."/>
            <person name="Lipzen A."/>
            <person name="Riley R."/>
            <person name="Andreopoulos W."/>
            <person name="He G."/>
            <person name="Johnson J."/>
            <person name="Barry K.W."/>
            <person name="Grigoriev I.V."/>
            <person name="Nagy L."/>
            <person name="Hibbett D."/>
            <person name="Henrissat B."/>
            <person name="Matheny P.B."/>
            <person name="Labbe J."/>
            <person name="Martin F."/>
        </authorList>
    </citation>
    <scope>NUCLEOTIDE SEQUENCE</scope>
    <source>
        <strain evidence="1">HHB10654</strain>
    </source>
</reference>
<organism evidence="1 2">
    <name type="scientific">Artomyces pyxidatus</name>
    <dbReference type="NCBI Taxonomy" id="48021"/>
    <lineage>
        <taxon>Eukaryota</taxon>
        <taxon>Fungi</taxon>
        <taxon>Dikarya</taxon>
        <taxon>Basidiomycota</taxon>
        <taxon>Agaricomycotina</taxon>
        <taxon>Agaricomycetes</taxon>
        <taxon>Russulales</taxon>
        <taxon>Auriscalpiaceae</taxon>
        <taxon>Artomyces</taxon>
    </lineage>
</organism>
<gene>
    <name evidence="1" type="ORF">BV25DRAFT_1834986</name>
</gene>
<reference evidence="1" key="2">
    <citation type="journal article" date="2022" name="New Phytol.">
        <title>Evolutionary transition to the ectomycorrhizal habit in the genomes of a hyperdiverse lineage of mushroom-forming fungi.</title>
        <authorList>
            <person name="Looney B."/>
            <person name="Miyauchi S."/>
            <person name="Morin E."/>
            <person name="Drula E."/>
            <person name="Courty P.E."/>
            <person name="Kohler A."/>
            <person name="Kuo A."/>
            <person name="LaButti K."/>
            <person name="Pangilinan J."/>
            <person name="Lipzen A."/>
            <person name="Riley R."/>
            <person name="Andreopoulos W."/>
            <person name="He G."/>
            <person name="Johnson J."/>
            <person name="Nolan M."/>
            <person name="Tritt A."/>
            <person name="Barry K.W."/>
            <person name="Grigoriev I.V."/>
            <person name="Nagy L.G."/>
            <person name="Hibbett D."/>
            <person name="Henrissat B."/>
            <person name="Matheny P.B."/>
            <person name="Labbe J."/>
            <person name="Martin F.M."/>
        </authorList>
    </citation>
    <scope>NUCLEOTIDE SEQUENCE</scope>
    <source>
        <strain evidence="1">HHB10654</strain>
    </source>
</reference>
<sequence length="1036" mass="109957">MRLAHNIGLLCSLWALRAAAYTAVPRWGQAVAVVNDALFVYGGKTDQYNEFQYLSAPWNNDLLYLSLSSPFDPTVPPWQYVSGSQNASSQSQGVSLAWHTLSVFNSSYALGFGGNTGPNSDMVLMDQNDSAFFLNFYNRLEPTFVTEANLWAGEPQRRMRHSAASANGLIWIFGGERADGSSNGFSDHYVFDPSAPSFTVLPTNNAPPDIYGHASIVLIDGNILVFGGYCQSQGQLIPFSTIWSFNTTSLEWSLVPIDTSSLLPDPRMAFAAVLLTDGRILIQGGTDSTFDVNFSDGWILDTSRNPMTWTGVTALSQLGARRDHFAVSVGDQVVFGFGYGTNGPADAQLHVYDVGSGTFSSSYSPMTAPPAHQTIPPNPTQTNSGSGHTATWTGTEQNSGGTGGHSATQTGPVGFPTSSAGSGSGSGSGGNGGNGTGQDGGTNPHKTTAIAIGSVIGILALVGGTGLAAYYLQRRHTHATAFSPLGGDDEESHQITALPISSEKGPSLLAGPFSVLGAVGIGRARRVPKQRRDILADEDRSFEWTDVRREGSGGSSSFGSRGGSGRSSRARTLADVVTGSWASLKALGGRTRSTRSREATQTSVDWEKLGGDPFSDEVALMAEGLAGDGLPERPRGGDASSSQHPYSDPFANQSIDVLHDYGSDDDEFHPTSASGLNARPPPNAIRTALPPTGDFVPMSPLIEQASRNSLSTSSLSHGAPSNPLESSNSSLGTPKSPRPSSIIDANPPPNLPMRRSDSWWARFAKTPLLDRSGSSKSLSGFIDFRDPNPPPRLHPIEESMHSQSPDSPEHKGKSRAGSGDSQAVARRGSIYQALTHGKSASSLQTANTETLERAAGTMDIIQRDGTMDSQYTAGNPALGDDFGVGHIAVPSTSSLGSVPSRPRPLLIRGEPSQTSQLSESTIESQLSLSPLGTPTHELPTEETSHAPSAFMFDMPPRIQSPVGPRSPGGTPVASRIREYERRLSRDGETLPPTNTRRREERTTPRPAVRYGLVPRQSMFVANPDRRQDSRASDGTP</sequence>
<dbReference type="EMBL" id="MU277190">
    <property type="protein sequence ID" value="KAI0067255.1"/>
    <property type="molecule type" value="Genomic_DNA"/>
</dbReference>
<protein>
    <submittedName>
        <fullName evidence="1">Uncharacterized protein</fullName>
    </submittedName>
</protein>
<dbReference type="Proteomes" id="UP000814140">
    <property type="component" value="Unassembled WGS sequence"/>
</dbReference>
<evidence type="ECO:0000313" key="1">
    <source>
        <dbReference type="EMBL" id="KAI0067255.1"/>
    </source>
</evidence>